<evidence type="ECO:0000256" key="4">
    <source>
        <dbReference type="ARBA" id="ARBA00022606"/>
    </source>
</evidence>
<evidence type="ECO:0000256" key="12">
    <source>
        <dbReference type="SAM" id="Phobius"/>
    </source>
</evidence>
<evidence type="ECO:0000313" key="13">
    <source>
        <dbReference type="EMBL" id="KAF3424826.1"/>
    </source>
</evidence>
<dbReference type="InterPro" id="IPR002159">
    <property type="entry name" value="CD36_fam"/>
</dbReference>
<keyword evidence="8 12" id="KW-0472">Membrane</keyword>
<protein>
    <recommendedName>
        <fullName evidence="15">Sensory neuron membrane protein 2</fullName>
    </recommendedName>
</protein>
<keyword evidence="7 12" id="KW-1133">Transmembrane helix</keyword>
<dbReference type="AlphaFoldDB" id="A0A833VMT1"/>
<comment type="caution">
    <text evidence="13">The sequence shown here is derived from an EMBL/GenBank/DDBJ whole genome shotgun (WGS) entry which is preliminary data.</text>
</comment>
<keyword evidence="14" id="KW-1185">Reference proteome</keyword>
<dbReference type="PANTHER" id="PTHR11923:SF69">
    <property type="entry name" value="SENSORY NEURON MEMBRANE PROTEIN 1"/>
    <property type="match status" value="1"/>
</dbReference>
<sequence>MCGYRVCAILWIVIGIYVAIYTPFLFLFKNKLTMVRYIIKLGLYSKNNYSIDSYKGTISQSLPFTKGSPIYKAWISPIHLTFKCYLFNVTNPDEIMQGSNPNLDEVGPFAYDEIFEKQIINVDDERDEIVYTTKSTYSFNKHLSLNLSKSDKVTILNPAYIGTISMANIFLFKLFNHSFHSNLLFLCVIRNCEQNLAGLPPDFMEKYGDNIPKLFPNHSSIFLKANPNDILFNGVKVSCNLRKFPELNLVCKTLKNNQPPVLRKTDKEDSYLLSIFQRINDTFHGPFSVNRGLKNITRLGDITSYMGKRVQTVWNSESCNTVKGTDTVTWPPLIEPLPFISTFIHELCRTVEVDYVGDVSVQGLTGSRFVMKERVWFLNTSQCYCLKVNNVPKCLPQGLIDVSECQKMPVILSEPHFLHGDPQLLKYAGGLSPNEEAHSTYVIIEPYTGTPLSGEKKTQLNLYLERQPVELLSNVSDGYFPLMWCSNGNAPSLAVIGFTYQTIRLLNVLRYLSIVPLMIGIHLTFVALLYCSCTKRKIGPTFAESLLISSNSQSDNNTQRLLHA</sequence>
<evidence type="ECO:0000256" key="1">
    <source>
        <dbReference type="ARBA" id="ARBA00004651"/>
    </source>
</evidence>
<feature type="transmembrane region" description="Helical" evidence="12">
    <location>
        <begin position="508"/>
        <end position="530"/>
    </location>
</feature>
<comment type="similarity">
    <text evidence="2">Belongs to the CD36 family.</text>
</comment>
<keyword evidence="10" id="KW-0675">Receptor</keyword>
<dbReference type="Proteomes" id="UP000655588">
    <property type="component" value="Unassembled WGS sequence"/>
</dbReference>
<keyword evidence="9" id="KW-1015">Disulfide bond</keyword>
<evidence type="ECO:0000256" key="9">
    <source>
        <dbReference type="ARBA" id="ARBA00023157"/>
    </source>
</evidence>
<dbReference type="PRINTS" id="PR01609">
    <property type="entry name" value="CD36FAMILY"/>
</dbReference>
<dbReference type="PANTHER" id="PTHR11923">
    <property type="entry name" value="SCAVENGER RECEPTOR CLASS B TYPE-1 SR-B1"/>
    <property type="match status" value="1"/>
</dbReference>
<comment type="subcellular location">
    <subcellularLocation>
        <location evidence="1">Cell membrane</location>
        <topology evidence="1">Multi-pass membrane protein</topology>
    </subcellularLocation>
</comment>
<dbReference type="GO" id="GO:0005737">
    <property type="term" value="C:cytoplasm"/>
    <property type="evidence" value="ECO:0007669"/>
    <property type="project" value="TreeGrafter"/>
</dbReference>
<reference evidence="13" key="1">
    <citation type="submission" date="2019-11" db="EMBL/GenBank/DDBJ databases">
        <title>The nuclear and mitochondrial genomes of Frieseomelitta varia - a highly eusocial stingless bee (Meliponini) with a permanently sterile worker caste.</title>
        <authorList>
            <person name="Freitas F.C.P."/>
            <person name="Lourenco A.P."/>
            <person name="Nunes F.M.F."/>
            <person name="Paschoal A.R."/>
            <person name="Abreu F.C.P."/>
            <person name="Barbin F.O."/>
            <person name="Bataglia L."/>
            <person name="Cardoso-Junior C.A.M."/>
            <person name="Cervoni M.S."/>
            <person name="Silva S.R."/>
            <person name="Dalarmi F."/>
            <person name="Del Lama M.A."/>
            <person name="Depintor T.S."/>
            <person name="Ferreira K.M."/>
            <person name="Goria P.S."/>
            <person name="Jaskot M.C."/>
            <person name="Lago D.C."/>
            <person name="Luna-Lucena D."/>
            <person name="Moda L.M."/>
            <person name="Nascimento L."/>
            <person name="Pedrino M."/>
            <person name="Rabico F.O."/>
            <person name="Sanches F.C."/>
            <person name="Santos D.E."/>
            <person name="Santos C.G."/>
            <person name="Vieira J."/>
            <person name="Lopes T.F."/>
            <person name="Barchuk A.R."/>
            <person name="Hartfelder K."/>
            <person name="Simoes Z.L.P."/>
            <person name="Bitondi M.M.G."/>
            <person name="Pinheiro D.G."/>
        </authorList>
    </citation>
    <scope>NUCLEOTIDE SEQUENCE</scope>
    <source>
        <strain evidence="13">USP_RPSP 00005682</strain>
        <tissue evidence="13">Whole individual</tissue>
    </source>
</reference>
<evidence type="ECO:0008006" key="15">
    <source>
        <dbReference type="Google" id="ProtNLM"/>
    </source>
</evidence>
<keyword evidence="5 12" id="KW-0812">Transmembrane</keyword>
<evidence type="ECO:0000256" key="10">
    <source>
        <dbReference type="ARBA" id="ARBA00023170"/>
    </source>
</evidence>
<evidence type="ECO:0000256" key="3">
    <source>
        <dbReference type="ARBA" id="ARBA00022475"/>
    </source>
</evidence>
<dbReference type="GO" id="GO:0005044">
    <property type="term" value="F:scavenger receptor activity"/>
    <property type="evidence" value="ECO:0007669"/>
    <property type="project" value="TreeGrafter"/>
</dbReference>
<organism evidence="13 14">
    <name type="scientific">Frieseomelitta varia</name>
    <dbReference type="NCBI Taxonomy" id="561572"/>
    <lineage>
        <taxon>Eukaryota</taxon>
        <taxon>Metazoa</taxon>
        <taxon>Ecdysozoa</taxon>
        <taxon>Arthropoda</taxon>
        <taxon>Hexapoda</taxon>
        <taxon>Insecta</taxon>
        <taxon>Pterygota</taxon>
        <taxon>Neoptera</taxon>
        <taxon>Endopterygota</taxon>
        <taxon>Hymenoptera</taxon>
        <taxon>Apocrita</taxon>
        <taxon>Aculeata</taxon>
        <taxon>Apoidea</taxon>
        <taxon>Anthophila</taxon>
        <taxon>Apidae</taxon>
        <taxon>Frieseomelitta</taxon>
    </lineage>
</organism>
<dbReference type="GO" id="GO:0005886">
    <property type="term" value="C:plasma membrane"/>
    <property type="evidence" value="ECO:0007669"/>
    <property type="project" value="UniProtKB-SubCell"/>
</dbReference>
<feature type="transmembrane region" description="Helical" evidence="12">
    <location>
        <begin position="6"/>
        <end position="28"/>
    </location>
</feature>
<proteinExistence type="inferred from homology"/>
<evidence type="ECO:0000256" key="8">
    <source>
        <dbReference type="ARBA" id="ARBA00023136"/>
    </source>
</evidence>
<evidence type="ECO:0000256" key="6">
    <source>
        <dbReference type="ARBA" id="ARBA00022725"/>
    </source>
</evidence>
<evidence type="ECO:0000256" key="7">
    <source>
        <dbReference type="ARBA" id="ARBA00022989"/>
    </source>
</evidence>
<name>A0A833VMT1_9HYME</name>
<accession>A0A833VMT1</accession>
<gene>
    <name evidence="13" type="ORF">E2986_03166</name>
</gene>
<evidence type="ECO:0000256" key="5">
    <source>
        <dbReference type="ARBA" id="ARBA00022692"/>
    </source>
</evidence>
<dbReference type="EMBL" id="WNWW01000441">
    <property type="protein sequence ID" value="KAF3424826.1"/>
    <property type="molecule type" value="Genomic_DNA"/>
</dbReference>
<evidence type="ECO:0000256" key="11">
    <source>
        <dbReference type="ARBA" id="ARBA00023180"/>
    </source>
</evidence>
<keyword evidence="3" id="KW-1003">Cell membrane</keyword>
<evidence type="ECO:0000313" key="14">
    <source>
        <dbReference type="Proteomes" id="UP000655588"/>
    </source>
</evidence>
<dbReference type="Pfam" id="PF01130">
    <property type="entry name" value="CD36"/>
    <property type="match status" value="1"/>
</dbReference>
<keyword evidence="4" id="KW-0716">Sensory transduction</keyword>
<keyword evidence="6" id="KW-0552">Olfaction</keyword>
<evidence type="ECO:0000256" key="2">
    <source>
        <dbReference type="ARBA" id="ARBA00010532"/>
    </source>
</evidence>
<keyword evidence="11" id="KW-0325">Glycoprotein</keyword>
<dbReference type="GO" id="GO:0007608">
    <property type="term" value="P:sensory perception of smell"/>
    <property type="evidence" value="ECO:0007669"/>
    <property type="project" value="UniProtKB-KW"/>
</dbReference>